<evidence type="ECO:0000256" key="1">
    <source>
        <dbReference type="SAM" id="Phobius"/>
    </source>
</evidence>
<comment type="caution">
    <text evidence="2">The sequence shown here is derived from an EMBL/GenBank/DDBJ whole genome shotgun (WGS) entry which is preliminary data.</text>
</comment>
<accession>A0A4Q1QUK2</accession>
<keyword evidence="1" id="KW-1133">Transmembrane helix</keyword>
<organism evidence="2 3">
    <name type="scientific">Streptomyces sioyaensis</name>
    <dbReference type="NCBI Taxonomy" id="67364"/>
    <lineage>
        <taxon>Bacteria</taxon>
        <taxon>Bacillati</taxon>
        <taxon>Actinomycetota</taxon>
        <taxon>Actinomycetes</taxon>
        <taxon>Kitasatosporales</taxon>
        <taxon>Streptomycetaceae</taxon>
        <taxon>Streptomyces</taxon>
    </lineage>
</organism>
<name>A0A4Q1QUK2_9ACTN</name>
<feature type="transmembrane region" description="Helical" evidence="1">
    <location>
        <begin position="397"/>
        <end position="422"/>
    </location>
</feature>
<dbReference type="GeneID" id="95779949"/>
<feature type="transmembrane region" description="Helical" evidence="1">
    <location>
        <begin position="113"/>
        <end position="140"/>
    </location>
</feature>
<sequence>MSTASAAAARPATAPSLTGVFVRLKLSLLRNGLRQSTGRTLAYVASIVVGLLFAGAVVLGLTALRGNAHAGALAVLLTGMLTVGWAVMPLFFPGSDETLDPTRLVMLPLRPRPLIVSLLMASLVGIGPVVTLMLVAGAVIAVADGALAAVVGVVAAVLVLLVCVALARAIATASVRLLTSRRGRDLAVLGGLFIALGGQGVNIAAQRLGRPDGLSVLEPLGEVLRWVPPASALGAVDDAGHGAYGRALAGLALTALALALLLWWWQRTLTALMTSPDSSTLQALEKDGARRSGTGERGLARLLPDGRTGTVMRRSLRYAWRDPKSKMAWATALGVGLLVPIATSAQGNGSMYTAFSASALLGAQMYNQFGQDTSAFWMVASTIATPRDAYQELRARALTLALVAVPYVTLVVVGAAALIGPWSDFVEVYGLSLAVLGALLATGAMSSALFPYSIPSEGNKNVAPGQGAIAWFSLFGGVLVAAVLCSPLVALTVWLHVAGLHQLLWLLLPAGAVYGVGLAEAGLRVAAPRVATRLPEILGAVSKG</sequence>
<dbReference type="RefSeq" id="WP_129248760.1">
    <property type="nucleotide sequence ID" value="NZ_JABZEL010000009.1"/>
</dbReference>
<feature type="transmembrane region" description="Helical" evidence="1">
    <location>
        <begin position="70"/>
        <end position="92"/>
    </location>
</feature>
<dbReference type="EMBL" id="SDIF01000050">
    <property type="protein sequence ID" value="RXS65486.1"/>
    <property type="molecule type" value="Genomic_DNA"/>
</dbReference>
<evidence type="ECO:0000313" key="2">
    <source>
        <dbReference type="EMBL" id="RXS65486.1"/>
    </source>
</evidence>
<feature type="transmembrane region" description="Helical" evidence="1">
    <location>
        <begin position="243"/>
        <end position="265"/>
    </location>
</feature>
<protein>
    <submittedName>
        <fullName evidence="2">Transporter</fullName>
    </submittedName>
</protein>
<dbReference type="AlphaFoldDB" id="A0A4Q1QUK2"/>
<feature type="transmembrane region" description="Helical" evidence="1">
    <location>
        <begin position="40"/>
        <end position="64"/>
    </location>
</feature>
<reference evidence="2 3" key="1">
    <citation type="submission" date="2019-01" db="EMBL/GenBank/DDBJ databases">
        <title>Draft genome sequences of the type strain Streptomyces sioyaensis DSM 40032 and its novel strain, TM32, a thermotolerant antibiotics-producing actinobacterium.</title>
        <authorList>
            <person name="Nakaew N."/>
            <person name="Lumyong S."/>
            <person name="Sloan W.T."/>
            <person name="Sungthong R."/>
        </authorList>
    </citation>
    <scope>NUCLEOTIDE SEQUENCE [LARGE SCALE GENOMIC DNA]</scope>
    <source>
        <strain evidence="2 3">DSM 40032</strain>
    </source>
</reference>
<dbReference type="Proteomes" id="UP000289482">
    <property type="component" value="Unassembled WGS sequence"/>
</dbReference>
<feature type="transmembrane region" description="Helical" evidence="1">
    <location>
        <begin position="471"/>
        <end position="497"/>
    </location>
</feature>
<keyword evidence="1" id="KW-0472">Membrane</keyword>
<keyword evidence="3" id="KW-1185">Reference proteome</keyword>
<proteinExistence type="predicted"/>
<evidence type="ECO:0000313" key="3">
    <source>
        <dbReference type="Proteomes" id="UP000289482"/>
    </source>
</evidence>
<feature type="transmembrane region" description="Helical" evidence="1">
    <location>
        <begin position="146"/>
        <end position="166"/>
    </location>
</feature>
<feature type="transmembrane region" description="Helical" evidence="1">
    <location>
        <begin position="186"/>
        <end position="205"/>
    </location>
</feature>
<feature type="transmembrane region" description="Helical" evidence="1">
    <location>
        <begin position="503"/>
        <end position="523"/>
    </location>
</feature>
<feature type="transmembrane region" description="Helical" evidence="1">
    <location>
        <begin position="428"/>
        <end position="450"/>
    </location>
</feature>
<gene>
    <name evidence="2" type="ORF">EST54_18565</name>
</gene>
<keyword evidence="1" id="KW-0812">Transmembrane</keyword>